<accession>A0ABV0NVB4</accession>
<evidence type="ECO:0000313" key="3">
    <source>
        <dbReference type="Proteomes" id="UP001476798"/>
    </source>
</evidence>
<protein>
    <recommendedName>
        <fullName evidence="4">Male-enhanced antigen 1</fullName>
    </recommendedName>
</protein>
<evidence type="ECO:0000256" key="1">
    <source>
        <dbReference type="SAM" id="MobiDB-lite"/>
    </source>
</evidence>
<feature type="compositionally biased region" description="Basic and acidic residues" evidence="1">
    <location>
        <begin position="91"/>
        <end position="113"/>
    </location>
</feature>
<evidence type="ECO:0000313" key="2">
    <source>
        <dbReference type="EMBL" id="MEQ2174749.1"/>
    </source>
</evidence>
<feature type="region of interest" description="Disordered" evidence="1">
    <location>
        <begin position="1"/>
        <end position="32"/>
    </location>
</feature>
<proteinExistence type="predicted"/>
<sequence length="215" mass="24454">MSEMMKVEAEDPGGLRVVPRIPVGSTSELEQTQDSKDLMFPDFQIVVVKEEHCDLWSSNSDQRDPEPLDIKEEDEELWINQEVEQLLVKIEDEEKPQLSELHQIKTENDRKTEAPTSSSTEQMETEPNEENCGGPEPDTNRDPECSYQQSKMTVHKKGQLRFHQDWHLEVCMTTTPREASTLKTSALQQLTSDTSSMAHLIASVWSVGRTVRGPS</sequence>
<keyword evidence="3" id="KW-1185">Reference proteome</keyword>
<evidence type="ECO:0008006" key="4">
    <source>
        <dbReference type="Google" id="ProtNLM"/>
    </source>
</evidence>
<name>A0ABV0NVB4_9TELE</name>
<dbReference type="Proteomes" id="UP001476798">
    <property type="component" value="Unassembled WGS sequence"/>
</dbReference>
<gene>
    <name evidence="2" type="ORF">GOODEAATRI_011107</name>
</gene>
<feature type="region of interest" description="Disordered" evidence="1">
    <location>
        <begin position="91"/>
        <end position="145"/>
    </location>
</feature>
<comment type="caution">
    <text evidence="2">The sequence shown here is derived from an EMBL/GenBank/DDBJ whole genome shotgun (WGS) entry which is preliminary data.</text>
</comment>
<dbReference type="EMBL" id="JAHRIO010050647">
    <property type="protein sequence ID" value="MEQ2174749.1"/>
    <property type="molecule type" value="Genomic_DNA"/>
</dbReference>
<organism evidence="2 3">
    <name type="scientific">Goodea atripinnis</name>
    <dbReference type="NCBI Taxonomy" id="208336"/>
    <lineage>
        <taxon>Eukaryota</taxon>
        <taxon>Metazoa</taxon>
        <taxon>Chordata</taxon>
        <taxon>Craniata</taxon>
        <taxon>Vertebrata</taxon>
        <taxon>Euteleostomi</taxon>
        <taxon>Actinopterygii</taxon>
        <taxon>Neopterygii</taxon>
        <taxon>Teleostei</taxon>
        <taxon>Neoteleostei</taxon>
        <taxon>Acanthomorphata</taxon>
        <taxon>Ovalentaria</taxon>
        <taxon>Atherinomorphae</taxon>
        <taxon>Cyprinodontiformes</taxon>
        <taxon>Goodeidae</taxon>
        <taxon>Goodea</taxon>
    </lineage>
</organism>
<reference evidence="2 3" key="1">
    <citation type="submission" date="2021-06" db="EMBL/GenBank/DDBJ databases">
        <authorList>
            <person name="Palmer J.M."/>
        </authorList>
    </citation>
    <scope>NUCLEOTIDE SEQUENCE [LARGE SCALE GENOMIC DNA]</scope>
    <source>
        <strain evidence="2 3">GA_2019</strain>
        <tissue evidence="2">Muscle</tissue>
    </source>
</reference>